<gene>
    <name evidence="4" type="ORF">MUB46_16780</name>
</gene>
<dbReference type="InterPro" id="IPR001509">
    <property type="entry name" value="Epimerase_deHydtase"/>
</dbReference>
<dbReference type="RefSeq" id="WP_261617083.1">
    <property type="nucleotide sequence ID" value="NZ_JALIDZ010000007.1"/>
</dbReference>
<evidence type="ECO:0000313" key="4">
    <source>
        <dbReference type="EMBL" id="MCT8973520.1"/>
    </source>
</evidence>
<sequence>MSTILVTGAGGFVGGAVARALLARGQAVVGLDCGANAAALDALAAANPAFTPVAADICEADAIETVFAGHRPGAVVHCAAVVGVLASLASPVRLLRVNIEGSVNLFEAMARHGCQRLIHISSEEIYGDFLAPRIDETHREAPVHAYGISKSAVEHLGRSYRATHGLDCINIRTSWVYGPGFPRDRVPINMIRAAAEGRALHVPGGAEERIDHTYIDDAVAGILGALDCPAHPCDAYHVASDSAPSLGEIAEVVRELVPGAEITVGPGPYRHGGDVAMPRKGALDCSRAQAAFGYRPKFDIRAGLAATLDAHRAQLENQ</sequence>
<dbReference type="Gene3D" id="3.40.50.720">
    <property type="entry name" value="NAD(P)-binding Rossmann-like Domain"/>
    <property type="match status" value="1"/>
</dbReference>
<proteinExistence type="inferred from homology"/>
<dbReference type="Pfam" id="PF01370">
    <property type="entry name" value="Epimerase"/>
    <property type="match status" value="1"/>
</dbReference>
<protein>
    <submittedName>
        <fullName evidence="4">NAD(P)-dependent oxidoreductase</fullName>
    </submittedName>
</protein>
<evidence type="ECO:0000313" key="5">
    <source>
        <dbReference type="Proteomes" id="UP001320898"/>
    </source>
</evidence>
<dbReference type="EMBL" id="JALIDZ010000007">
    <property type="protein sequence ID" value="MCT8973520.1"/>
    <property type="molecule type" value="Genomic_DNA"/>
</dbReference>
<feature type="domain" description="NAD-dependent epimerase/dehydratase" evidence="3">
    <location>
        <begin position="4"/>
        <end position="229"/>
    </location>
</feature>
<evidence type="ECO:0000259" key="3">
    <source>
        <dbReference type="Pfam" id="PF01370"/>
    </source>
</evidence>
<name>A0AAW5R4Q9_9HYPH</name>
<dbReference type="PANTHER" id="PTHR43000">
    <property type="entry name" value="DTDP-D-GLUCOSE 4,6-DEHYDRATASE-RELATED"/>
    <property type="match status" value="1"/>
</dbReference>
<accession>A0AAW5R4Q9</accession>
<organism evidence="4 5">
    <name type="scientific">Microbaculum marinisediminis</name>
    <dbReference type="NCBI Taxonomy" id="2931392"/>
    <lineage>
        <taxon>Bacteria</taxon>
        <taxon>Pseudomonadati</taxon>
        <taxon>Pseudomonadota</taxon>
        <taxon>Alphaproteobacteria</taxon>
        <taxon>Hyphomicrobiales</taxon>
        <taxon>Tepidamorphaceae</taxon>
        <taxon>Microbaculum</taxon>
    </lineage>
</organism>
<reference evidence="4 5" key="1">
    <citation type="submission" date="2022-04" db="EMBL/GenBank/DDBJ databases">
        <authorList>
            <person name="Ye Y.-Q."/>
            <person name="Du Z.-J."/>
        </authorList>
    </citation>
    <scope>NUCLEOTIDE SEQUENCE [LARGE SCALE GENOMIC DNA]</scope>
    <source>
        <strain evidence="4 5">A6E488</strain>
    </source>
</reference>
<comment type="similarity">
    <text evidence="2">Belongs to the NAD(P)-dependent epimerase/dehydratase family.</text>
</comment>
<comment type="pathway">
    <text evidence="1">Bacterial outer membrane biogenesis; LPS O-antigen biosynthesis.</text>
</comment>
<evidence type="ECO:0000256" key="2">
    <source>
        <dbReference type="ARBA" id="ARBA00007637"/>
    </source>
</evidence>
<evidence type="ECO:0000256" key="1">
    <source>
        <dbReference type="ARBA" id="ARBA00005125"/>
    </source>
</evidence>
<dbReference type="AlphaFoldDB" id="A0AAW5R4Q9"/>
<comment type="caution">
    <text evidence="4">The sequence shown here is derived from an EMBL/GenBank/DDBJ whole genome shotgun (WGS) entry which is preliminary data.</text>
</comment>
<dbReference type="SUPFAM" id="SSF51735">
    <property type="entry name" value="NAD(P)-binding Rossmann-fold domains"/>
    <property type="match status" value="1"/>
</dbReference>
<dbReference type="CDD" id="cd08946">
    <property type="entry name" value="SDR_e"/>
    <property type="match status" value="1"/>
</dbReference>
<dbReference type="Proteomes" id="UP001320898">
    <property type="component" value="Unassembled WGS sequence"/>
</dbReference>
<keyword evidence="5" id="KW-1185">Reference proteome</keyword>
<dbReference type="InterPro" id="IPR036291">
    <property type="entry name" value="NAD(P)-bd_dom_sf"/>
</dbReference>